<accession>A0ABR2X2H6</accession>
<evidence type="ECO:0008006" key="4">
    <source>
        <dbReference type="Google" id="ProtNLM"/>
    </source>
</evidence>
<dbReference type="EMBL" id="JASJQH010000044">
    <property type="protein sequence ID" value="KAK9767943.1"/>
    <property type="molecule type" value="Genomic_DNA"/>
</dbReference>
<gene>
    <name evidence="2" type="ORF">K7432_001806</name>
</gene>
<reference evidence="2 3" key="1">
    <citation type="submission" date="2023-04" db="EMBL/GenBank/DDBJ databases">
        <title>Genome of Basidiobolus ranarum AG-B5.</title>
        <authorList>
            <person name="Stajich J.E."/>
            <person name="Carter-House D."/>
            <person name="Gryganskyi A."/>
        </authorList>
    </citation>
    <scope>NUCLEOTIDE SEQUENCE [LARGE SCALE GENOMIC DNA]</scope>
    <source>
        <strain evidence="2 3">AG-B5</strain>
    </source>
</reference>
<dbReference type="Proteomes" id="UP001479436">
    <property type="component" value="Unassembled WGS sequence"/>
</dbReference>
<organism evidence="2 3">
    <name type="scientific">Basidiobolus ranarum</name>
    <dbReference type="NCBI Taxonomy" id="34480"/>
    <lineage>
        <taxon>Eukaryota</taxon>
        <taxon>Fungi</taxon>
        <taxon>Fungi incertae sedis</taxon>
        <taxon>Zoopagomycota</taxon>
        <taxon>Entomophthoromycotina</taxon>
        <taxon>Basidiobolomycetes</taxon>
        <taxon>Basidiobolales</taxon>
        <taxon>Basidiobolaceae</taxon>
        <taxon>Basidiobolus</taxon>
    </lineage>
</organism>
<proteinExistence type="predicted"/>
<dbReference type="SUPFAM" id="SSF53955">
    <property type="entry name" value="Lysozyme-like"/>
    <property type="match status" value="1"/>
</dbReference>
<evidence type="ECO:0000313" key="3">
    <source>
        <dbReference type="Proteomes" id="UP001479436"/>
    </source>
</evidence>
<evidence type="ECO:0000313" key="2">
    <source>
        <dbReference type="EMBL" id="KAK9767943.1"/>
    </source>
</evidence>
<dbReference type="InterPro" id="IPR000400">
    <property type="entry name" value="Glyco_hydro_46"/>
</dbReference>
<feature type="signal peptide" evidence="1">
    <location>
        <begin position="1"/>
        <end position="22"/>
    </location>
</feature>
<evidence type="ECO:0000256" key="1">
    <source>
        <dbReference type="SAM" id="SignalP"/>
    </source>
</evidence>
<name>A0ABR2X2H6_9FUNG</name>
<feature type="chain" id="PRO_5046539767" description="Lysozyme-like protein" evidence="1">
    <location>
        <begin position="23"/>
        <end position="319"/>
    </location>
</feature>
<dbReference type="InterPro" id="IPR023346">
    <property type="entry name" value="Lysozyme-like_dom_sf"/>
</dbReference>
<sequence length="319" mass="35959">MFKSICLVLVAWPSIYQSNVQAKETPFCTKEYEKSPKNCGKFQFVAKKANCNPNAKMTREFYNIKTWPIAEISSRAKKYAEIITNVFENGNEIYGYAACEKLNDGRGFTCGRIGFTTGTGDALTVLHKYEEVNPRSALSKYIPTLEKIDTLAQCDSKRDDTSELVDFDKTWTATSCKNSNFNGIQDQINDDMYFTPALKFAKRVGVESNLGKAIFYDTIIQHGWQMNEADINLVKIITVTGSKGYLSEKDYLAKFLKTRRQLLCCYPDDTWPPSADRVSDLQDVLSIGDLDLQHPIFLPNYGVNITGNEITNTPGPQCK</sequence>
<protein>
    <recommendedName>
        <fullName evidence="4">Lysozyme-like protein</fullName>
    </recommendedName>
</protein>
<dbReference type="InterPro" id="IPR023099">
    <property type="entry name" value="Glyco_hydro_46_N"/>
</dbReference>
<keyword evidence="1" id="KW-0732">Signal</keyword>
<dbReference type="Gene3D" id="1.20.141.10">
    <property type="entry name" value="Chitosanase, subunit A, domain 1"/>
    <property type="match status" value="1"/>
</dbReference>
<dbReference type="Gene3D" id="3.30.386.10">
    <property type="entry name" value="Chitosanase, subunit A, domain 2"/>
    <property type="match status" value="1"/>
</dbReference>
<dbReference type="CDD" id="cd00978">
    <property type="entry name" value="chitosanase_GH46"/>
    <property type="match status" value="1"/>
</dbReference>
<comment type="caution">
    <text evidence="2">The sequence shown here is derived from an EMBL/GenBank/DDBJ whole genome shotgun (WGS) entry which is preliminary data.</text>
</comment>
<dbReference type="Pfam" id="PF01374">
    <property type="entry name" value="Glyco_hydro_46"/>
    <property type="match status" value="1"/>
</dbReference>
<keyword evidence="3" id="KW-1185">Reference proteome</keyword>